<dbReference type="SMART" id="SM00150">
    <property type="entry name" value="SPEC"/>
    <property type="match status" value="3"/>
</dbReference>
<feature type="compositionally biased region" description="Basic and acidic residues" evidence="3">
    <location>
        <begin position="440"/>
        <end position="469"/>
    </location>
</feature>
<dbReference type="Proteomes" id="UP000695022">
    <property type="component" value="Unplaced"/>
</dbReference>
<evidence type="ECO:0000256" key="3">
    <source>
        <dbReference type="SAM" id="MobiDB-lite"/>
    </source>
</evidence>
<sequence length="469" mass="53060">MATDKSQIEMQIGQQQALVAQICGQGAAVEQMQKTGRMLIALVSEDDRETIASRLADTQQRYDKLRDDCQGQQQLLQQGLRSLEQFTGSVQDFVSWLDLAERRMAMFTAPSVFVEPLERQQEQLNTLYGEVEEKAENYKLVMMAGEEVMRSTSGDEAMNVKNQLDNVRQRYTDLSNRGSDLSQQMNDALSFARQFHDSHNNISDWLLQVEPQLKSADAVGVEEQYHIIKSLEAELETYKAVMEAITESGARLMQLSPREGAYSIKDIMGRDKRRFEGISEQIQKRSERLRHSRAKLGEVTLDVDDMVEWFRGAETALTRAEPPSTNLQKLRRQQQDHRSLHDEIGQQRARARDLAVAARKLMQETSGDDQESIRARAEQLREAGARVAAFAADRAAVLEGALPLAETFAELHEELGRWLTAAEDAARKQEGATATLSTDAIKKQQDTNKVRVEVGWEEGWSREERGSAR</sequence>
<name>A0ABM1E7B7_PRICU</name>
<dbReference type="Gene3D" id="1.20.58.60">
    <property type="match status" value="3"/>
</dbReference>
<keyword evidence="4" id="KW-1185">Reference proteome</keyword>
<organism evidence="4 5">
    <name type="scientific">Priapulus caudatus</name>
    <name type="common">Priapulid worm</name>
    <dbReference type="NCBI Taxonomy" id="37621"/>
    <lineage>
        <taxon>Eukaryota</taxon>
        <taxon>Metazoa</taxon>
        <taxon>Ecdysozoa</taxon>
        <taxon>Scalidophora</taxon>
        <taxon>Priapulida</taxon>
        <taxon>Priapulimorpha</taxon>
        <taxon>Priapulimorphida</taxon>
        <taxon>Priapulidae</taxon>
        <taxon>Priapulus</taxon>
    </lineage>
</organism>
<keyword evidence="2" id="KW-0175">Coiled coil</keyword>
<protein>
    <submittedName>
        <fullName evidence="5">Dystonin-like</fullName>
    </submittedName>
</protein>
<dbReference type="CDD" id="cd00176">
    <property type="entry name" value="SPEC"/>
    <property type="match status" value="2"/>
</dbReference>
<evidence type="ECO:0000313" key="5">
    <source>
        <dbReference type="RefSeq" id="XP_014668088.1"/>
    </source>
</evidence>
<dbReference type="GeneID" id="106809508"/>
<proteinExistence type="predicted"/>
<dbReference type="SUPFAM" id="SSF46966">
    <property type="entry name" value="Spectrin repeat"/>
    <property type="match status" value="3"/>
</dbReference>
<accession>A0ABM1E7B7</accession>
<evidence type="ECO:0000313" key="4">
    <source>
        <dbReference type="Proteomes" id="UP000695022"/>
    </source>
</evidence>
<evidence type="ECO:0000256" key="2">
    <source>
        <dbReference type="SAM" id="Coils"/>
    </source>
</evidence>
<reference evidence="5" key="1">
    <citation type="submission" date="2025-08" db="UniProtKB">
        <authorList>
            <consortium name="RefSeq"/>
        </authorList>
    </citation>
    <scope>IDENTIFICATION</scope>
</reference>
<gene>
    <name evidence="5" type="primary">LOC106809508</name>
</gene>
<evidence type="ECO:0000256" key="1">
    <source>
        <dbReference type="ARBA" id="ARBA00022737"/>
    </source>
</evidence>
<dbReference type="InterPro" id="IPR002017">
    <property type="entry name" value="Spectrin_repeat"/>
</dbReference>
<dbReference type="PANTHER" id="PTHR11915">
    <property type="entry name" value="SPECTRIN/FILAMIN RELATED CYTOSKELETAL PROTEIN"/>
    <property type="match status" value="1"/>
</dbReference>
<feature type="coiled-coil region" evidence="2">
    <location>
        <begin position="48"/>
        <end position="75"/>
    </location>
</feature>
<dbReference type="Pfam" id="PF00435">
    <property type="entry name" value="Spectrin"/>
    <property type="match status" value="2"/>
</dbReference>
<keyword evidence="1" id="KW-0677">Repeat</keyword>
<dbReference type="RefSeq" id="XP_014668088.1">
    <property type="nucleotide sequence ID" value="XM_014812602.1"/>
</dbReference>
<dbReference type="InterPro" id="IPR018159">
    <property type="entry name" value="Spectrin/alpha-actinin"/>
</dbReference>
<feature type="coiled-coil region" evidence="2">
    <location>
        <begin position="117"/>
        <end position="177"/>
    </location>
</feature>
<feature type="region of interest" description="Disordered" evidence="3">
    <location>
        <begin position="430"/>
        <end position="469"/>
    </location>
</feature>